<protein>
    <recommendedName>
        <fullName evidence="2">SET domain-containing protein</fullName>
    </recommendedName>
</protein>
<feature type="region of interest" description="Disordered" evidence="1">
    <location>
        <begin position="400"/>
        <end position="432"/>
    </location>
</feature>
<dbReference type="EMBL" id="OX365758">
    <property type="protein sequence ID" value="CAI4037270.1"/>
    <property type="molecule type" value="Genomic_DNA"/>
</dbReference>
<sequence>MSVTSKDDISHILRFVTDCHGKFDLSKCVIRESALGGLGVFAKTDIAKGQSVLTLNKSSIFSASNSSIANLLYDNSIDGMLALNIAFIYETTVFKNTSHWYPFLRTIRIRDEQGNLNLPPSFWNKNGKELLKGTSFDTLFDALTPEEEIVEGFEIAINLARKWNEEFQLEIPNGFLDVKENNHGKDFNLKLERFISVAYTLSSRGFEIDAYHETALVPIADLFNHHVAHPDLKFVSLYDVCDKCGESGMCKHLIAEEYLEVQEQERDTSRAEKMETPTINEDLINSLENGLQEERSKSITDIEDEDSGIENADECVDLVLKNDVTQHQEIFNSYGELSNVFLLARYGFTVPGNTYDIVHLGPDFMNILKKEEKYQEKVKWWGQVGHGLFSAWYVQMRQEDEGEDKDSVPQSDGFSEDAGSELEEESEEEEGENDLNSWLSQLYIDYNGEPSPSTWALANLLTLTASQWKSLFSKKVTPHISDSIINEEKLPFLAKKDNPHSKKLLSKLLKDKKLPCIKRDNTPQVTGITDNMFHSAQILVQSEHDILTKCRKTLS</sequence>
<dbReference type="PANTHER" id="PTHR13271:SF128">
    <property type="entry name" value="RIBOSOMAL LYSINE N-METHYLTRANSFERASE 3"/>
    <property type="match status" value="1"/>
</dbReference>
<dbReference type="InterPro" id="IPR050600">
    <property type="entry name" value="SETD3_SETD6_MTase"/>
</dbReference>
<dbReference type="GO" id="GO:0016279">
    <property type="term" value="F:protein-lysine N-methyltransferase activity"/>
    <property type="evidence" value="ECO:0007669"/>
    <property type="project" value="TreeGrafter"/>
</dbReference>
<evidence type="ECO:0000313" key="3">
    <source>
        <dbReference type="EMBL" id="CAI4037270.1"/>
    </source>
</evidence>
<reference evidence="3" key="1">
    <citation type="submission" date="2022-10" db="EMBL/GenBank/DDBJ databases">
        <authorList>
            <person name="Byrne P K."/>
        </authorList>
    </citation>
    <scope>NUCLEOTIDE SEQUENCE</scope>
    <source>
        <strain evidence="3">IFO1815</strain>
    </source>
</reference>
<dbReference type="Proteomes" id="UP001161438">
    <property type="component" value="Chromosome 2"/>
</dbReference>
<dbReference type="InterPro" id="IPR001214">
    <property type="entry name" value="SET_dom"/>
</dbReference>
<dbReference type="RefSeq" id="XP_056080387.1">
    <property type="nucleotide sequence ID" value="XM_056222742.1"/>
</dbReference>
<keyword evidence="4" id="KW-1185">Reference proteome</keyword>
<feature type="compositionally biased region" description="Acidic residues" evidence="1">
    <location>
        <begin position="414"/>
        <end position="432"/>
    </location>
</feature>
<evidence type="ECO:0000313" key="4">
    <source>
        <dbReference type="Proteomes" id="UP001161438"/>
    </source>
</evidence>
<dbReference type="PROSITE" id="PS50280">
    <property type="entry name" value="SET"/>
    <property type="match status" value="1"/>
</dbReference>
<dbReference type="GO" id="GO:0005634">
    <property type="term" value="C:nucleus"/>
    <property type="evidence" value="ECO:0007669"/>
    <property type="project" value="TreeGrafter"/>
</dbReference>
<organism evidence="3 4">
    <name type="scientific">Saccharomyces mikatae IFO 1815</name>
    <dbReference type="NCBI Taxonomy" id="226126"/>
    <lineage>
        <taxon>Eukaryota</taxon>
        <taxon>Fungi</taxon>
        <taxon>Dikarya</taxon>
        <taxon>Ascomycota</taxon>
        <taxon>Saccharomycotina</taxon>
        <taxon>Saccharomycetes</taxon>
        <taxon>Saccharomycetales</taxon>
        <taxon>Saccharomycetaceae</taxon>
        <taxon>Saccharomyces</taxon>
    </lineage>
</organism>
<dbReference type="CDD" id="cd10527">
    <property type="entry name" value="SET_LSMT"/>
    <property type="match status" value="1"/>
</dbReference>
<dbReference type="PANTHER" id="PTHR13271">
    <property type="entry name" value="UNCHARACTERIZED PUTATIVE METHYLTRANSFERASE"/>
    <property type="match status" value="1"/>
</dbReference>
<feature type="domain" description="SET" evidence="2">
    <location>
        <begin position="26"/>
        <end position="335"/>
    </location>
</feature>
<proteinExistence type="predicted"/>
<evidence type="ECO:0000259" key="2">
    <source>
        <dbReference type="PROSITE" id="PS50280"/>
    </source>
</evidence>
<dbReference type="Gene3D" id="3.90.1410.10">
    <property type="entry name" value="set domain protein methyltransferase, domain 1"/>
    <property type="match status" value="1"/>
</dbReference>
<dbReference type="GeneID" id="80916483"/>
<name>A0AA35IUP2_SACMI</name>
<dbReference type="InterPro" id="IPR046341">
    <property type="entry name" value="SET_dom_sf"/>
</dbReference>
<gene>
    <name evidence="3" type="primary">SMKI02G1380</name>
    <name evidence="3" type="ORF">SMKI_02G1380</name>
</gene>
<evidence type="ECO:0000256" key="1">
    <source>
        <dbReference type="SAM" id="MobiDB-lite"/>
    </source>
</evidence>
<dbReference type="AlphaFoldDB" id="A0AA35IUP2"/>
<dbReference type="SUPFAM" id="SSF82199">
    <property type="entry name" value="SET domain"/>
    <property type="match status" value="2"/>
</dbReference>
<accession>A0AA35IUP2</accession>